<name>A0A2I1DHB9_ASPC2</name>
<organism evidence="2 3">
    <name type="scientific">Aspergillus campestris (strain IBT 28561)</name>
    <dbReference type="NCBI Taxonomy" id="1392248"/>
    <lineage>
        <taxon>Eukaryota</taxon>
        <taxon>Fungi</taxon>
        <taxon>Dikarya</taxon>
        <taxon>Ascomycota</taxon>
        <taxon>Pezizomycotina</taxon>
        <taxon>Eurotiomycetes</taxon>
        <taxon>Eurotiomycetidae</taxon>
        <taxon>Eurotiales</taxon>
        <taxon>Aspergillaceae</taxon>
        <taxon>Aspergillus</taxon>
        <taxon>Aspergillus subgen. Circumdati</taxon>
    </lineage>
</organism>
<evidence type="ECO:0000313" key="2">
    <source>
        <dbReference type="EMBL" id="PKY09267.1"/>
    </source>
</evidence>
<proteinExistence type="predicted"/>
<dbReference type="GeneID" id="36544073"/>
<reference evidence="2" key="1">
    <citation type="submission" date="2016-12" db="EMBL/GenBank/DDBJ databases">
        <title>The genomes of Aspergillus section Nigri reveals drivers in fungal speciation.</title>
        <authorList>
            <consortium name="DOE Joint Genome Institute"/>
            <person name="Vesth T.C."/>
            <person name="Nybo J."/>
            <person name="Theobald S."/>
            <person name="Brandl J."/>
            <person name="Frisvad J.C."/>
            <person name="Nielsen K.F."/>
            <person name="Lyhne E.K."/>
            <person name="Kogle M.E."/>
            <person name="Kuo A."/>
            <person name="Riley R."/>
            <person name="Clum A."/>
            <person name="Nolan M."/>
            <person name="Lipzen A."/>
            <person name="Salamov A."/>
            <person name="Henrissat B."/>
            <person name="Wiebenga A."/>
            <person name="De vries R.P."/>
            <person name="Grigoriev I.V."/>
            <person name="Mortensen U.H."/>
            <person name="Andersen M.R."/>
            <person name="Baker S.E."/>
        </authorList>
    </citation>
    <scope>NUCLEOTIDE SEQUENCE</scope>
    <source>
        <strain evidence="2">IBT 28561</strain>
    </source>
</reference>
<sequence length="68" mass="7660">MIKEHQPIKNLLSIHPLFLHTSPWTIPSNKYRPSPPITPSLENVIVASTKTPSQSQRHKDINSAVSHI</sequence>
<keyword evidence="3" id="KW-1185">Reference proteome</keyword>
<protein>
    <submittedName>
        <fullName evidence="2">Uncharacterized protein</fullName>
    </submittedName>
</protein>
<comment type="caution">
    <text evidence="2">The sequence shown here is derived from an EMBL/GenBank/DDBJ whole genome shotgun (WGS) entry which is preliminary data.</text>
</comment>
<evidence type="ECO:0000313" key="3">
    <source>
        <dbReference type="Proteomes" id="UP000234254"/>
    </source>
</evidence>
<dbReference type="EMBL" id="MSFM01000001">
    <property type="protein sequence ID" value="PKY09267.1"/>
    <property type="molecule type" value="Genomic_DNA"/>
</dbReference>
<evidence type="ECO:0000256" key="1">
    <source>
        <dbReference type="SAM" id="MobiDB-lite"/>
    </source>
</evidence>
<dbReference type="RefSeq" id="XP_024697861.1">
    <property type="nucleotide sequence ID" value="XM_024836549.1"/>
</dbReference>
<gene>
    <name evidence="2" type="ORF">P168DRAFT_287326</name>
</gene>
<dbReference type="Proteomes" id="UP000234254">
    <property type="component" value="Unassembled WGS sequence"/>
</dbReference>
<feature type="region of interest" description="Disordered" evidence="1">
    <location>
        <begin position="49"/>
        <end position="68"/>
    </location>
</feature>
<accession>A0A2I1DHB9</accession>
<dbReference type="VEuPathDB" id="FungiDB:P168DRAFT_287326"/>
<dbReference type="AlphaFoldDB" id="A0A2I1DHB9"/>